<name>A0ABT2MW54_9CYAN</name>
<evidence type="ECO:0000313" key="2">
    <source>
        <dbReference type="EMBL" id="MCT7968943.1"/>
    </source>
</evidence>
<organism evidence="2 3">
    <name type="scientific">Laspinema palackyanum D2a</name>
    <dbReference type="NCBI Taxonomy" id="2953684"/>
    <lineage>
        <taxon>Bacteria</taxon>
        <taxon>Bacillati</taxon>
        <taxon>Cyanobacteriota</taxon>
        <taxon>Cyanophyceae</taxon>
        <taxon>Oscillatoriophycideae</taxon>
        <taxon>Oscillatoriales</taxon>
        <taxon>Laspinemataceae</taxon>
        <taxon>Laspinema</taxon>
        <taxon>Laspinema palackyanum</taxon>
    </lineage>
</organism>
<gene>
    <name evidence="2" type="ORF">NG799_21770</name>
</gene>
<protein>
    <submittedName>
        <fullName evidence="2">Helix-turn-helix domain-containing protein</fullName>
    </submittedName>
</protein>
<evidence type="ECO:0000313" key="3">
    <source>
        <dbReference type="Proteomes" id="UP001525890"/>
    </source>
</evidence>
<accession>A0ABT2MW54</accession>
<keyword evidence="3" id="KW-1185">Reference proteome</keyword>
<sequence length="402" mass="46596">MNTINNTSTFFSSVLGEVSHPINIIREYRRVLPKSAARIVTALDGWVRTHQKDPKKYSSPEWVYAPADNLAKQIDLCRDTVQRWLTWLVEQGYLVREWARRWPTDRAYKYRIADKLWSAMQFERWNAQPFSVKDDFQAMDSRKPNDGQPTSQQSMPRKPAISYISPKSSNILFSKGPEEDLETGEKDPEAPTTITVTATPSEPHPLSTQHSRTVIDIPAVADNEFDNIFNQLSPTNRKEYQRLREDEQAQYRRVVTDPQWFDWFVSEVVEAETPVLKERPNNVKAVAIAPKMVLQWSKKFVDSQREIVKLQECNELFEQALARRAEWEAEGHQVAVTQRGAQVVVMIGDCDYNVHEFLRKEVGSIQPKEKSGPTAASKAIIEKLKQKQRRFNPTWLEEFYPQ</sequence>
<feature type="compositionally biased region" description="Polar residues" evidence="1">
    <location>
        <begin position="192"/>
        <end position="210"/>
    </location>
</feature>
<dbReference type="EMBL" id="JAMXFF010000040">
    <property type="protein sequence ID" value="MCT7968943.1"/>
    <property type="molecule type" value="Genomic_DNA"/>
</dbReference>
<proteinExistence type="predicted"/>
<dbReference type="Proteomes" id="UP001525890">
    <property type="component" value="Unassembled WGS sequence"/>
</dbReference>
<evidence type="ECO:0000256" key="1">
    <source>
        <dbReference type="SAM" id="MobiDB-lite"/>
    </source>
</evidence>
<dbReference type="RefSeq" id="WP_368008423.1">
    <property type="nucleotide sequence ID" value="NZ_JAMXFF010000040.1"/>
</dbReference>
<feature type="region of interest" description="Disordered" evidence="1">
    <location>
        <begin position="137"/>
        <end position="162"/>
    </location>
</feature>
<comment type="caution">
    <text evidence="2">The sequence shown here is derived from an EMBL/GenBank/DDBJ whole genome shotgun (WGS) entry which is preliminary data.</text>
</comment>
<feature type="region of interest" description="Disordered" evidence="1">
    <location>
        <begin position="174"/>
        <end position="210"/>
    </location>
</feature>
<reference evidence="2 3" key="1">
    <citation type="journal article" date="2022" name="Front. Microbiol.">
        <title>High genomic differentiation and limited gene flow indicate recent cryptic speciation within the genus Laspinema (cyanobacteria).</title>
        <authorList>
            <person name="Stanojkovic A."/>
            <person name="Skoupy S."/>
            <person name="Skaloud P."/>
            <person name="Dvorak P."/>
        </authorList>
    </citation>
    <scope>NUCLEOTIDE SEQUENCE [LARGE SCALE GENOMIC DNA]</scope>
    <source>
        <strain evidence="2 3">D2a</strain>
    </source>
</reference>